<keyword evidence="2" id="KW-1185">Reference proteome</keyword>
<dbReference type="OrthoDB" id="1933717at2759"/>
<evidence type="ECO:0000313" key="1">
    <source>
        <dbReference type="EMBL" id="GBN37414.1"/>
    </source>
</evidence>
<sequence length="70" mass="7950">SISPGVVQTQFFDTCYMDNASFKPEDLFKSQALQLKDIPNAVLYILSTPQYVEVHDIAMCPHEVIQNKTM</sequence>
<protein>
    <recommendedName>
        <fullName evidence="3">Dehydrogenase/reductase SDR family member 11</fullName>
    </recommendedName>
</protein>
<dbReference type="Proteomes" id="UP000499080">
    <property type="component" value="Unassembled WGS sequence"/>
</dbReference>
<reference evidence="1 2" key="1">
    <citation type="journal article" date="2019" name="Sci. Rep.">
        <title>Orb-weaving spider Araneus ventricosus genome elucidates the spidroin gene catalogue.</title>
        <authorList>
            <person name="Kono N."/>
            <person name="Nakamura H."/>
            <person name="Ohtoshi R."/>
            <person name="Moran D.A.P."/>
            <person name="Shinohara A."/>
            <person name="Yoshida Y."/>
            <person name="Fujiwara M."/>
            <person name="Mori M."/>
            <person name="Tomita M."/>
            <person name="Arakawa K."/>
        </authorList>
    </citation>
    <scope>NUCLEOTIDE SEQUENCE [LARGE SCALE GENOMIC DNA]</scope>
</reference>
<evidence type="ECO:0000313" key="2">
    <source>
        <dbReference type="Proteomes" id="UP000499080"/>
    </source>
</evidence>
<feature type="non-terminal residue" evidence="1">
    <location>
        <position position="1"/>
    </location>
</feature>
<organism evidence="1 2">
    <name type="scientific">Araneus ventricosus</name>
    <name type="common">Orbweaver spider</name>
    <name type="synonym">Epeira ventricosa</name>
    <dbReference type="NCBI Taxonomy" id="182803"/>
    <lineage>
        <taxon>Eukaryota</taxon>
        <taxon>Metazoa</taxon>
        <taxon>Ecdysozoa</taxon>
        <taxon>Arthropoda</taxon>
        <taxon>Chelicerata</taxon>
        <taxon>Arachnida</taxon>
        <taxon>Araneae</taxon>
        <taxon>Araneomorphae</taxon>
        <taxon>Entelegynae</taxon>
        <taxon>Araneoidea</taxon>
        <taxon>Araneidae</taxon>
        <taxon>Araneus</taxon>
    </lineage>
</organism>
<accession>A0A4Y2NF68</accession>
<proteinExistence type="predicted"/>
<gene>
    <name evidence="1" type="ORF">AVEN_153571_1</name>
</gene>
<dbReference type="AlphaFoldDB" id="A0A4Y2NF68"/>
<comment type="caution">
    <text evidence="1">The sequence shown here is derived from an EMBL/GenBank/DDBJ whole genome shotgun (WGS) entry which is preliminary data.</text>
</comment>
<evidence type="ECO:0008006" key="3">
    <source>
        <dbReference type="Google" id="ProtNLM"/>
    </source>
</evidence>
<dbReference type="EMBL" id="BGPR01009016">
    <property type="protein sequence ID" value="GBN37414.1"/>
    <property type="molecule type" value="Genomic_DNA"/>
</dbReference>
<name>A0A4Y2NF68_ARAVE</name>